<dbReference type="Proteomes" id="UP000070700">
    <property type="component" value="Unassembled WGS sequence"/>
</dbReference>
<dbReference type="GeneID" id="28831512"/>
<organism evidence="2 3">
    <name type="scientific">Mollisia scopiformis</name>
    <name type="common">Conifer needle endophyte fungus</name>
    <name type="synonym">Phialocephala scopiformis</name>
    <dbReference type="NCBI Taxonomy" id="149040"/>
    <lineage>
        <taxon>Eukaryota</taxon>
        <taxon>Fungi</taxon>
        <taxon>Dikarya</taxon>
        <taxon>Ascomycota</taxon>
        <taxon>Pezizomycotina</taxon>
        <taxon>Leotiomycetes</taxon>
        <taxon>Helotiales</taxon>
        <taxon>Mollisiaceae</taxon>
        <taxon>Mollisia</taxon>
    </lineage>
</organism>
<keyword evidence="3" id="KW-1185">Reference proteome</keyword>
<dbReference type="InterPro" id="IPR013096">
    <property type="entry name" value="Cupin_2"/>
</dbReference>
<dbReference type="InterPro" id="IPR011051">
    <property type="entry name" value="RmlC_Cupin_sf"/>
</dbReference>
<feature type="domain" description="Cupin type-2" evidence="1">
    <location>
        <begin position="47"/>
        <end position="114"/>
    </location>
</feature>
<evidence type="ECO:0000313" key="3">
    <source>
        <dbReference type="Proteomes" id="UP000070700"/>
    </source>
</evidence>
<evidence type="ECO:0000259" key="1">
    <source>
        <dbReference type="Pfam" id="PF07883"/>
    </source>
</evidence>
<gene>
    <name evidence="2" type="ORF">LY89DRAFT_768417</name>
</gene>
<dbReference type="OrthoDB" id="3765895at2759"/>
<dbReference type="Gene3D" id="2.60.120.10">
    <property type="entry name" value="Jelly Rolls"/>
    <property type="match status" value="1"/>
</dbReference>
<protein>
    <recommendedName>
        <fullName evidence="1">Cupin type-2 domain-containing protein</fullName>
    </recommendedName>
</protein>
<proteinExistence type="predicted"/>
<dbReference type="SUPFAM" id="SSF51182">
    <property type="entry name" value="RmlC-like cupins"/>
    <property type="match status" value="1"/>
</dbReference>
<reference evidence="2 3" key="1">
    <citation type="submission" date="2015-10" db="EMBL/GenBank/DDBJ databases">
        <title>Full genome of DAOMC 229536 Phialocephala scopiformis, a fungal endophyte of spruce producing the potent anti-insectan compound rugulosin.</title>
        <authorList>
            <consortium name="DOE Joint Genome Institute"/>
            <person name="Walker A.K."/>
            <person name="Frasz S.L."/>
            <person name="Seifert K.A."/>
            <person name="Miller J.D."/>
            <person name="Mondo S.J."/>
            <person name="Labutti K."/>
            <person name="Lipzen A."/>
            <person name="Dockter R."/>
            <person name="Kennedy M."/>
            <person name="Grigoriev I.V."/>
            <person name="Spatafora J.W."/>
        </authorList>
    </citation>
    <scope>NUCLEOTIDE SEQUENCE [LARGE SCALE GENOMIC DNA]</scope>
    <source>
        <strain evidence="2 3">CBS 120377</strain>
    </source>
</reference>
<sequence>MADPKDLSLPPGVRDASRRHLYNPVIRDRVIFDRYGQETDGECTEARVTLAPGGGSPLHYHVSYAEHFECTTGTLGVNNNNDLLHLSPGEKAIVPLNTKHNFFNDTDSDVSFIVKLVPAHLGFEKSIYILYGLANDGECDETGVPKSFLHLCVISELGDLKWPGLFSWLGNGVTKSVAAYARWSGEEERLLKKYWY</sequence>
<name>A0A194XPN6_MOLSC</name>
<dbReference type="Pfam" id="PF07883">
    <property type="entry name" value="Cupin_2"/>
    <property type="match status" value="1"/>
</dbReference>
<dbReference type="InParanoid" id="A0A194XPN6"/>
<dbReference type="InterPro" id="IPR053146">
    <property type="entry name" value="QDO-like"/>
</dbReference>
<accession>A0A194XPN6</accession>
<dbReference type="EMBL" id="KQ947407">
    <property type="protein sequence ID" value="KUJ22121.1"/>
    <property type="molecule type" value="Genomic_DNA"/>
</dbReference>
<dbReference type="RefSeq" id="XP_018076476.1">
    <property type="nucleotide sequence ID" value="XM_018221786.1"/>
</dbReference>
<dbReference type="InterPro" id="IPR014710">
    <property type="entry name" value="RmlC-like_jellyroll"/>
</dbReference>
<dbReference type="PANTHER" id="PTHR36440:SF1">
    <property type="entry name" value="PUTATIVE (AFU_ORTHOLOGUE AFUA_8G07350)-RELATED"/>
    <property type="match status" value="1"/>
</dbReference>
<dbReference type="PANTHER" id="PTHR36440">
    <property type="entry name" value="PUTATIVE (AFU_ORTHOLOGUE AFUA_8G07350)-RELATED"/>
    <property type="match status" value="1"/>
</dbReference>
<dbReference type="AlphaFoldDB" id="A0A194XPN6"/>
<dbReference type="KEGG" id="psco:LY89DRAFT_768417"/>
<evidence type="ECO:0000313" key="2">
    <source>
        <dbReference type="EMBL" id="KUJ22121.1"/>
    </source>
</evidence>